<dbReference type="CDD" id="cd00038">
    <property type="entry name" value="CAP_ED"/>
    <property type="match status" value="1"/>
</dbReference>
<dbReference type="Gene3D" id="2.60.120.10">
    <property type="entry name" value="Jelly Rolls"/>
    <property type="match status" value="1"/>
</dbReference>
<dbReference type="EMBL" id="CP053586">
    <property type="protein sequence ID" value="WNZ25922.1"/>
    <property type="molecule type" value="Genomic_DNA"/>
</dbReference>
<organism evidence="7">
    <name type="scientific">Leptolyngbya sp. NK1-12</name>
    <dbReference type="NCBI Taxonomy" id="2547451"/>
    <lineage>
        <taxon>Bacteria</taxon>
        <taxon>Bacillati</taxon>
        <taxon>Cyanobacteriota</taxon>
        <taxon>Cyanophyceae</taxon>
        <taxon>Leptolyngbyales</taxon>
        <taxon>Leptolyngbyaceae</taxon>
        <taxon>Leptolyngbya group</taxon>
        <taxon>Leptolyngbya</taxon>
    </lineage>
</organism>
<dbReference type="InterPro" id="IPR036890">
    <property type="entry name" value="HATPase_C_sf"/>
</dbReference>
<dbReference type="InterPro" id="IPR005467">
    <property type="entry name" value="His_kinase_dom"/>
</dbReference>
<evidence type="ECO:0000256" key="4">
    <source>
        <dbReference type="ARBA" id="ARBA00023012"/>
    </source>
</evidence>
<dbReference type="InterPro" id="IPR014710">
    <property type="entry name" value="RmlC-like_jellyroll"/>
</dbReference>
<name>A0AA97AMP4_9CYAN</name>
<gene>
    <name evidence="7" type="ORF">HJG54_25895</name>
</gene>
<dbReference type="PRINTS" id="PR00344">
    <property type="entry name" value="BCTRLSENSOR"/>
</dbReference>
<dbReference type="PANTHER" id="PTHR43065">
    <property type="entry name" value="SENSOR HISTIDINE KINASE"/>
    <property type="match status" value="1"/>
</dbReference>
<keyword evidence="4" id="KW-0902">Two-component regulatory system</keyword>
<evidence type="ECO:0000313" key="7">
    <source>
        <dbReference type="EMBL" id="WNZ25922.1"/>
    </source>
</evidence>
<proteinExistence type="predicted"/>
<dbReference type="GO" id="GO:0000160">
    <property type="term" value="P:phosphorelay signal transduction system"/>
    <property type="evidence" value="ECO:0007669"/>
    <property type="project" value="UniProtKB-KW"/>
</dbReference>
<feature type="domain" description="Histidine kinase" evidence="6">
    <location>
        <begin position="311"/>
        <end position="512"/>
    </location>
</feature>
<dbReference type="Gene3D" id="1.10.287.130">
    <property type="match status" value="1"/>
</dbReference>
<keyword evidence="3" id="KW-0808">Transferase</keyword>
<protein>
    <recommendedName>
        <fullName evidence="2">histidine kinase</fullName>
        <ecNumber evidence="2">2.7.13.3</ecNumber>
    </recommendedName>
</protein>
<reference evidence="7" key="1">
    <citation type="submission" date="2020-05" db="EMBL/GenBank/DDBJ databases">
        <authorList>
            <person name="Zhu T."/>
            <person name="Keshari N."/>
            <person name="Lu X."/>
        </authorList>
    </citation>
    <scope>NUCLEOTIDE SEQUENCE</scope>
    <source>
        <strain evidence="7">NK1-12</strain>
    </source>
</reference>
<accession>A0AA97AMP4</accession>
<evidence type="ECO:0000259" key="6">
    <source>
        <dbReference type="PROSITE" id="PS50109"/>
    </source>
</evidence>
<dbReference type="SUPFAM" id="SSF51206">
    <property type="entry name" value="cAMP-binding domain-like"/>
    <property type="match status" value="1"/>
</dbReference>
<evidence type="ECO:0000256" key="1">
    <source>
        <dbReference type="ARBA" id="ARBA00000085"/>
    </source>
</evidence>
<dbReference type="InterPro" id="IPR003594">
    <property type="entry name" value="HATPase_dom"/>
</dbReference>
<feature type="domain" description="Cyclic nucleotide-binding" evidence="5">
    <location>
        <begin position="57"/>
        <end position="177"/>
    </location>
</feature>
<comment type="catalytic activity">
    <reaction evidence="1">
        <text>ATP + protein L-histidine = ADP + protein N-phospho-L-histidine.</text>
        <dbReference type="EC" id="2.7.13.3"/>
    </reaction>
</comment>
<dbReference type="PROSITE" id="PS50109">
    <property type="entry name" value="HIS_KIN"/>
    <property type="match status" value="1"/>
</dbReference>
<dbReference type="Pfam" id="PF00027">
    <property type="entry name" value="cNMP_binding"/>
    <property type="match status" value="1"/>
</dbReference>
<dbReference type="EC" id="2.7.13.3" evidence="2"/>
<dbReference type="SMART" id="SM00100">
    <property type="entry name" value="cNMP"/>
    <property type="match status" value="1"/>
</dbReference>
<dbReference type="InterPro" id="IPR000595">
    <property type="entry name" value="cNMP-bd_dom"/>
</dbReference>
<dbReference type="RefSeq" id="WP_316432109.1">
    <property type="nucleotide sequence ID" value="NZ_CP053586.1"/>
</dbReference>
<dbReference type="SUPFAM" id="SSF55874">
    <property type="entry name" value="ATPase domain of HSP90 chaperone/DNA topoisomerase II/histidine kinase"/>
    <property type="match status" value="1"/>
</dbReference>
<evidence type="ECO:0000256" key="2">
    <source>
        <dbReference type="ARBA" id="ARBA00012438"/>
    </source>
</evidence>
<dbReference type="SMART" id="SM00387">
    <property type="entry name" value="HATPase_c"/>
    <property type="match status" value="1"/>
</dbReference>
<evidence type="ECO:0000259" key="5">
    <source>
        <dbReference type="PROSITE" id="PS50042"/>
    </source>
</evidence>
<evidence type="ECO:0000256" key="3">
    <source>
        <dbReference type="ARBA" id="ARBA00022777"/>
    </source>
</evidence>
<dbReference type="Pfam" id="PF02518">
    <property type="entry name" value="HATPase_c"/>
    <property type="match status" value="1"/>
</dbReference>
<sequence length="512" mass="57040">MAIEPTQSNEARAKVELSGTYTSIYSSTNNDAEAGIKIDTQPLPRDLTVERLRQVPIFAKLPEERLNWLLQQGNEVWLEPGQLHRAQGDPADHVFVLLEGEVGITKREGNQDVLLTTYGADTLFGELPVLTGETHFWAAGRAISYCHIFELGVTAFWELLASCPCVTTTILSTMAKRMQAVQSLSQHRQKMVALGTLAAGLAHELNNPASAAQRSTQQLRETSQTLKAATLELHHHLSCAQQAWLAELHQTLMQQATHAVVLDPLTQSDREDEMMDWLHAQGVSDCWRLAPTLVSAGLDVESLTQIASQLPASALQAVLIWLEASLTELRLFDELDHATERIGQMVKAVKDYSYMDQAPLQDIDIHEGLESTLIMLRHKLKQGIEVTRQYDRQLPRITAYGSELNQVWTNLIDNAIDALADFNKQATPTIQIHTRRENETILVEIIDNGPGIPAEIRSQIFAPFFTTKGVGRGTGLGLHIAYRVIVEQHQGDLRVSSEPGNTRFQIRLPIRL</sequence>
<dbReference type="InterPro" id="IPR004358">
    <property type="entry name" value="Sig_transdc_His_kin-like_C"/>
</dbReference>
<dbReference type="InterPro" id="IPR018490">
    <property type="entry name" value="cNMP-bd_dom_sf"/>
</dbReference>
<dbReference type="PROSITE" id="PS50042">
    <property type="entry name" value="CNMP_BINDING_3"/>
    <property type="match status" value="1"/>
</dbReference>
<dbReference type="GO" id="GO:0004673">
    <property type="term" value="F:protein histidine kinase activity"/>
    <property type="evidence" value="ECO:0007669"/>
    <property type="project" value="UniProtKB-EC"/>
</dbReference>
<keyword evidence="3" id="KW-0418">Kinase</keyword>
<dbReference type="PANTHER" id="PTHR43065:SF48">
    <property type="entry name" value="HISTIDINE KINASE"/>
    <property type="match status" value="1"/>
</dbReference>
<dbReference type="Gene3D" id="3.30.565.10">
    <property type="entry name" value="Histidine kinase-like ATPase, C-terminal domain"/>
    <property type="match status" value="1"/>
</dbReference>
<dbReference type="AlphaFoldDB" id="A0AA97AMP4"/>